<evidence type="ECO:0000256" key="1">
    <source>
        <dbReference type="ARBA" id="ARBA00023015"/>
    </source>
</evidence>
<dbReference type="PATRIC" id="fig|456.5.peg.1890"/>
<dbReference type="InterPro" id="IPR000792">
    <property type="entry name" value="Tscrpt_reg_LuxR_C"/>
</dbReference>
<dbReference type="PROSITE" id="PS50043">
    <property type="entry name" value="HTH_LUXR_2"/>
    <property type="match status" value="1"/>
</dbReference>
<dbReference type="PANTHER" id="PTHR44688:SF16">
    <property type="entry name" value="DNA-BINDING TRANSCRIPTIONAL ACTIVATOR DEVR_DOSR"/>
    <property type="match status" value="1"/>
</dbReference>
<evidence type="ECO:0000313" key="6">
    <source>
        <dbReference type="Proteomes" id="UP000055035"/>
    </source>
</evidence>
<protein>
    <submittedName>
        <fullName evidence="5">Lipolytic enzyme / transcription regulator protein</fullName>
    </submittedName>
</protein>
<dbReference type="InterPro" id="IPR036388">
    <property type="entry name" value="WH-like_DNA-bd_sf"/>
</dbReference>
<dbReference type="Pfam" id="PF00196">
    <property type="entry name" value="GerE"/>
    <property type="match status" value="1"/>
</dbReference>
<evidence type="ECO:0000313" key="5">
    <source>
        <dbReference type="EMBL" id="KTD17464.1"/>
    </source>
</evidence>
<evidence type="ECO:0000256" key="3">
    <source>
        <dbReference type="ARBA" id="ARBA00023163"/>
    </source>
</evidence>
<dbReference type="SUPFAM" id="SSF46894">
    <property type="entry name" value="C-terminal effector domain of the bipartite response regulators"/>
    <property type="match status" value="1"/>
</dbReference>
<accession>A0A0W0VBK0</accession>
<proteinExistence type="predicted"/>
<dbReference type="Proteomes" id="UP000055035">
    <property type="component" value="Unassembled WGS sequence"/>
</dbReference>
<dbReference type="GO" id="GO:0006355">
    <property type="term" value="P:regulation of DNA-templated transcription"/>
    <property type="evidence" value="ECO:0007669"/>
    <property type="project" value="InterPro"/>
</dbReference>
<dbReference type="OrthoDB" id="5637500at2"/>
<feature type="domain" description="HTH luxR-type" evidence="4">
    <location>
        <begin position="199"/>
        <end position="264"/>
    </location>
</feature>
<keyword evidence="6" id="KW-1185">Reference proteome</keyword>
<keyword evidence="3" id="KW-0804">Transcription</keyword>
<sequence>MHSVDEDGTICVNLNDYNELSDSIRFRAKIDHLTEKLNCPKEISNFSVSMLFHGGQRYYISNLYLWAIPYRTEGLYRGDVDHDRTIYENKEFFIQRDIKYDAMQIPIIQILEARYRLSTTFAMVRQCDECDLIVEAYHSEKVADPKKLYYQVREPFEQFICLFLDAMLPEIKTALPNQKWLAIFNDSEFRKNVIMRKAVKKPLMQLTPRELQCLSLISKGMTISKISETLFLSTDTVKTHAKSIRNKMNSVSITEAVTKAFRYGLIS</sequence>
<organism evidence="5 6">
    <name type="scientific">Legionella jordanis</name>
    <dbReference type="NCBI Taxonomy" id="456"/>
    <lineage>
        <taxon>Bacteria</taxon>
        <taxon>Pseudomonadati</taxon>
        <taxon>Pseudomonadota</taxon>
        <taxon>Gammaproteobacteria</taxon>
        <taxon>Legionellales</taxon>
        <taxon>Legionellaceae</taxon>
        <taxon>Legionella</taxon>
    </lineage>
</organism>
<comment type="caution">
    <text evidence="5">The sequence shown here is derived from an EMBL/GenBank/DDBJ whole genome shotgun (WGS) entry which is preliminary data.</text>
</comment>
<dbReference type="SMART" id="SM00421">
    <property type="entry name" value="HTH_LUXR"/>
    <property type="match status" value="1"/>
</dbReference>
<reference evidence="5 6" key="1">
    <citation type="submission" date="2015-11" db="EMBL/GenBank/DDBJ databases">
        <title>Genomic analysis of 38 Legionella species identifies large and diverse effector repertoires.</title>
        <authorList>
            <person name="Burstein D."/>
            <person name="Amaro F."/>
            <person name="Zusman T."/>
            <person name="Lifshitz Z."/>
            <person name="Cohen O."/>
            <person name="Gilbert J.A."/>
            <person name="Pupko T."/>
            <person name="Shuman H.A."/>
            <person name="Segal G."/>
        </authorList>
    </citation>
    <scope>NUCLEOTIDE SEQUENCE [LARGE SCALE GENOMIC DNA]</scope>
    <source>
        <strain evidence="5 6">BL-540</strain>
    </source>
</reference>
<dbReference type="RefSeq" id="WP_058471214.1">
    <property type="nucleotide sequence ID" value="NZ_CAAAIC010000008.1"/>
</dbReference>
<dbReference type="InterPro" id="IPR016032">
    <property type="entry name" value="Sig_transdc_resp-reg_C-effctor"/>
</dbReference>
<evidence type="ECO:0000259" key="4">
    <source>
        <dbReference type="PROSITE" id="PS50043"/>
    </source>
</evidence>
<dbReference type="Gene3D" id="1.10.10.10">
    <property type="entry name" value="Winged helix-like DNA-binding domain superfamily/Winged helix DNA-binding domain"/>
    <property type="match status" value="1"/>
</dbReference>
<dbReference type="STRING" id="456.Ljor_1770"/>
<dbReference type="PANTHER" id="PTHR44688">
    <property type="entry name" value="DNA-BINDING TRANSCRIPTIONAL ACTIVATOR DEVR_DOSR"/>
    <property type="match status" value="1"/>
</dbReference>
<dbReference type="GO" id="GO:0003677">
    <property type="term" value="F:DNA binding"/>
    <property type="evidence" value="ECO:0007669"/>
    <property type="project" value="UniProtKB-KW"/>
</dbReference>
<name>A0A0W0VBK0_9GAMM</name>
<keyword evidence="2" id="KW-0238">DNA-binding</keyword>
<gene>
    <name evidence="5" type="ORF">Ljor_1770</name>
</gene>
<keyword evidence="1" id="KW-0805">Transcription regulation</keyword>
<evidence type="ECO:0000256" key="2">
    <source>
        <dbReference type="ARBA" id="ARBA00023125"/>
    </source>
</evidence>
<dbReference type="PRINTS" id="PR00038">
    <property type="entry name" value="HTHLUXR"/>
</dbReference>
<dbReference type="AlphaFoldDB" id="A0A0W0VBK0"/>
<dbReference type="EMBL" id="LNYJ01000011">
    <property type="protein sequence ID" value="KTD17464.1"/>
    <property type="molecule type" value="Genomic_DNA"/>
</dbReference>
<dbReference type="CDD" id="cd06170">
    <property type="entry name" value="LuxR_C_like"/>
    <property type="match status" value="1"/>
</dbReference>